<reference evidence="3 4" key="1">
    <citation type="submission" date="2017-01" db="EMBL/GenBank/DDBJ databases">
        <title>First insights into the biology of 'candidatus Vampirococcus archaeovorus'.</title>
        <authorList>
            <person name="Kizina J."/>
            <person name="Jordan S."/>
            <person name="Stueber K."/>
            <person name="Reinhardt R."/>
            <person name="Harder J."/>
        </authorList>
    </citation>
    <scope>NUCLEOTIDE SEQUENCE [LARGE SCALE GENOMIC DNA]</scope>
    <source>
        <strain evidence="3 4">LiM</strain>
    </source>
</reference>
<dbReference type="Gene3D" id="3.40.1350.10">
    <property type="match status" value="1"/>
</dbReference>
<dbReference type="EMBL" id="CP019384">
    <property type="protein sequence ID" value="QAT16450.1"/>
    <property type="molecule type" value="Genomic_DNA"/>
</dbReference>
<dbReference type="InterPro" id="IPR011335">
    <property type="entry name" value="Restrct_endonuc-II-like"/>
</dbReference>
<dbReference type="InterPro" id="IPR003509">
    <property type="entry name" value="UPF0102_YraN-like"/>
</dbReference>
<evidence type="ECO:0000256" key="2">
    <source>
        <dbReference type="HAMAP-Rule" id="MF_00048"/>
    </source>
</evidence>
<evidence type="ECO:0000313" key="4">
    <source>
        <dbReference type="Proteomes" id="UP000287243"/>
    </source>
</evidence>
<accession>A0A410P2V5</accession>
<evidence type="ECO:0000313" key="3">
    <source>
        <dbReference type="EMBL" id="QAT16450.1"/>
    </source>
</evidence>
<dbReference type="Proteomes" id="UP000287243">
    <property type="component" value="Chromosome"/>
</dbReference>
<gene>
    <name evidence="3" type="ORF">BU251_01260</name>
</gene>
<dbReference type="GO" id="GO:0003676">
    <property type="term" value="F:nucleic acid binding"/>
    <property type="evidence" value="ECO:0007669"/>
    <property type="project" value="InterPro"/>
</dbReference>
<protein>
    <recommendedName>
        <fullName evidence="2">UPF0102 protein BU251_01260</fullName>
    </recommendedName>
</protein>
<proteinExistence type="inferred from homology"/>
<dbReference type="SUPFAM" id="SSF52980">
    <property type="entry name" value="Restriction endonuclease-like"/>
    <property type="match status" value="1"/>
</dbReference>
<name>A0A410P2V5_VELA1</name>
<dbReference type="NCBIfam" id="NF009150">
    <property type="entry name" value="PRK12497.1-3"/>
    <property type="match status" value="1"/>
</dbReference>
<dbReference type="NCBIfam" id="TIGR00252">
    <property type="entry name" value="YraN family protein"/>
    <property type="match status" value="1"/>
</dbReference>
<evidence type="ECO:0000256" key="1">
    <source>
        <dbReference type="ARBA" id="ARBA00006738"/>
    </source>
</evidence>
<dbReference type="KEGG" id="vai:BU251_01260"/>
<dbReference type="CDD" id="cd20736">
    <property type="entry name" value="PoNe_Nuclease"/>
    <property type="match status" value="1"/>
</dbReference>
<dbReference type="PANTHER" id="PTHR34039:SF1">
    <property type="entry name" value="UPF0102 PROTEIN YRAN"/>
    <property type="match status" value="1"/>
</dbReference>
<dbReference type="InterPro" id="IPR011856">
    <property type="entry name" value="tRNA_endonuc-like_dom_sf"/>
</dbReference>
<dbReference type="Pfam" id="PF02021">
    <property type="entry name" value="UPF0102"/>
    <property type="match status" value="1"/>
</dbReference>
<keyword evidence="4" id="KW-1185">Reference proteome</keyword>
<dbReference type="PANTHER" id="PTHR34039">
    <property type="entry name" value="UPF0102 PROTEIN YRAN"/>
    <property type="match status" value="1"/>
</dbReference>
<sequence>MSPHSFSVVSDKLTLGQWGEQEAVRLLRKAGYRILELNVRTPVGEIDIVARQGGVLVFVEVRTRRGADGICRAMESVDAKKQGRLDRLALWYLKERNLFGCRARFDVVAVCQDAQGPSARLIRDAFHSARGL</sequence>
<dbReference type="AlphaFoldDB" id="A0A410P2V5"/>
<organism evidence="3 4">
    <name type="scientific">Velamenicoccus archaeovorus</name>
    <dbReference type="NCBI Taxonomy" id="1930593"/>
    <lineage>
        <taxon>Bacteria</taxon>
        <taxon>Pseudomonadati</taxon>
        <taxon>Candidatus Omnitrophota</taxon>
        <taxon>Candidatus Velamenicoccus</taxon>
    </lineage>
</organism>
<dbReference type="HAMAP" id="MF_00048">
    <property type="entry name" value="UPF0102"/>
    <property type="match status" value="1"/>
</dbReference>
<comment type="similarity">
    <text evidence="1 2">Belongs to the UPF0102 family.</text>
</comment>